<dbReference type="PANTHER" id="PTHR34606:SF4">
    <property type="entry name" value="OUTER MEMBRANE LIPOPROTEIN DOLP"/>
    <property type="match status" value="1"/>
</dbReference>
<evidence type="ECO:0000313" key="4">
    <source>
        <dbReference type="Proteomes" id="UP000572540"/>
    </source>
</evidence>
<evidence type="ECO:0000313" key="3">
    <source>
        <dbReference type="EMBL" id="NYH14098.1"/>
    </source>
</evidence>
<dbReference type="Gene3D" id="3.30.1340.30">
    <property type="match status" value="3"/>
</dbReference>
<organism evidence="3 4">
    <name type="scientific">Paraburkholderia bryophila</name>
    <dbReference type="NCBI Taxonomy" id="420952"/>
    <lineage>
        <taxon>Bacteria</taxon>
        <taxon>Pseudomonadati</taxon>
        <taxon>Pseudomonadota</taxon>
        <taxon>Betaproteobacteria</taxon>
        <taxon>Burkholderiales</taxon>
        <taxon>Burkholderiaceae</taxon>
        <taxon>Paraburkholderia</taxon>
    </lineage>
</organism>
<dbReference type="PROSITE" id="PS50914">
    <property type="entry name" value="BON"/>
    <property type="match status" value="3"/>
</dbReference>
<dbReference type="EMBL" id="JACCAU010000001">
    <property type="protein sequence ID" value="NYH14098.1"/>
    <property type="molecule type" value="Genomic_DNA"/>
</dbReference>
<dbReference type="AlphaFoldDB" id="A0A7Y9W5J3"/>
<reference evidence="3 4" key="1">
    <citation type="submission" date="2020-07" db="EMBL/GenBank/DDBJ databases">
        <title>Exploring microbial biodiversity for novel pathways involved in the catabolism of aromatic compounds derived from lignin.</title>
        <authorList>
            <person name="Elkins J."/>
        </authorList>
    </citation>
    <scope>NUCLEOTIDE SEQUENCE [LARGE SCALE GENOMIC DNA]</scope>
    <source>
        <strain evidence="3 4">H2C3B</strain>
    </source>
</reference>
<name>A0A7Y9W5J3_9BURK</name>
<proteinExistence type="predicted"/>
<feature type="domain" description="BON" evidence="2">
    <location>
        <begin position="180"/>
        <end position="247"/>
    </location>
</feature>
<dbReference type="PANTHER" id="PTHR34606">
    <property type="entry name" value="BON DOMAIN-CONTAINING PROTEIN"/>
    <property type="match status" value="1"/>
</dbReference>
<feature type="domain" description="BON" evidence="2">
    <location>
        <begin position="109"/>
        <end position="177"/>
    </location>
</feature>
<evidence type="ECO:0000256" key="1">
    <source>
        <dbReference type="ARBA" id="ARBA00022729"/>
    </source>
</evidence>
<dbReference type="Proteomes" id="UP000572540">
    <property type="component" value="Unassembled WGS sequence"/>
</dbReference>
<gene>
    <name evidence="3" type="ORF">GGD41_001326</name>
</gene>
<keyword evidence="1" id="KW-0732">Signal</keyword>
<protein>
    <submittedName>
        <fullName evidence="3">Osmotically-inducible protein OsmY</fullName>
    </submittedName>
</protein>
<dbReference type="InterPro" id="IPR007055">
    <property type="entry name" value="BON_dom"/>
</dbReference>
<dbReference type="InterPro" id="IPR014004">
    <property type="entry name" value="Transpt-assoc_nodulatn_dom_bac"/>
</dbReference>
<evidence type="ECO:0000259" key="2">
    <source>
        <dbReference type="PROSITE" id="PS50914"/>
    </source>
</evidence>
<comment type="caution">
    <text evidence="3">The sequence shown here is derived from an EMBL/GenBank/DDBJ whole genome shotgun (WGS) entry which is preliminary data.</text>
</comment>
<accession>A0A7Y9W5J3</accession>
<feature type="domain" description="BON" evidence="2">
    <location>
        <begin position="34"/>
        <end position="102"/>
    </location>
</feature>
<sequence>MTGINIFSTRCATLSLVHRARLRDALPEEKEMKSDEALKHDVEQELLWDSAVDARNINVTVHGRVVTLEGSVSSYAQKLAVQKTAQRVADSRAVVLELVVRPPSPAKHTDEDLAAAVMSTLKWQDGVPDNAIQVVVDHGCVTLSGEVNYGYQRQAAETVVSRMRDVVGLANQITVRGAEVAADIHTQIARALARRAQRESARVDVNVHDGVVRLTGTFDSLAEKRAACGVAWAAKGVRWVVDQLNVN</sequence>
<dbReference type="InterPro" id="IPR051686">
    <property type="entry name" value="Lipoprotein_DolP"/>
</dbReference>
<dbReference type="Pfam" id="PF04972">
    <property type="entry name" value="BON"/>
    <property type="match status" value="3"/>
</dbReference>
<dbReference type="SMART" id="SM00749">
    <property type="entry name" value="BON"/>
    <property type="match status" value="3"/>
</dbReference>